<dbReference type="EC" id="2.1.1.72" evidence="2"/>
<dbReference type="GO" id="GO:0008170">
    <property type="term" value="F:N-methyltransferase activity"/>
    <property type="evidence" value="ECO:0007669"/>
    <property type="project" value="InterPro"/>
</dbReference>
<evidence type="ECO:0000256" key="3">
    <source>
        <dbReference type="ARBA" id="ARBA00022603"/>
    </source>
</evidence>
<dbReference type="REBASE" id="191602">
    <property type="entry name" value="M.TpsD3ORF5375P"/>
</dbReference>
<comment type="similarity">
    <text evidence="1">Belongs to the N(4)/N(6)-methyltransferase family.</text>
</comment>
<dbReference type="PANTHER" id="PTHR33841:SF1">
    <property type="entry name" value="DNA METHYLTRANSFERASE A"/>
    <property type="match status" value="1"/>
</dbReference>
<reference evidence="9 10" key="1">
    <citation type="submission" date="2016-12" db="EMBL/GenBank/DDBJ databases">
        <title>Thioflexothrix psekupsii D3 genome sequencing and assembly.</title>
        <authorList>
            <person name="Fomenkov A."/>
            <person name="Vincze T."/>
            <person name="Grabovich M."/>
            <person name="Anton B.P."/>
            <person name="Dubinina G."/>
            <person name="Orlova M."/>
            <person name="Belousova E."/>
            <person name="Roberts R.J."/>
        </authorList>
    </citation>
    <scope>NUCLEOTIDE SEQUENCE [LARGE SCALE GENOMIC DNA]</scope>
    <source>
        <strain evidence="9">D3</strain>
    </source>
</reference>
<evidence type="ECO:0000259" key="8">
    <source>
        <dbReference type="Pfam" id="PF22240"/>
    </source>
</evidence>
<comment type="catalytic activity">
    <reaction evidence="6">
        <text>a 2'-deoxyadenosine in DNA + S-adenosyl-L-methionine = an N(6)-methyl-2'-deoxyadenosine in DNA + S-adenosyl-L-homocysteine + H(+)</text>
        <dbReference type="Rhea" id="RHEA:15197"/>
        <dbReference type="Rhea" id="RHEA-COMP:12418"/>
        <dbReference type="Rhea" id="RHEA-COMP:12419"/>
        <dbReference type="ChEBI" id="CHEBI:15378"/>
        <dbReference type="ChEBI" id="CHEBI:57856"/>
        <dbReference type="ChEBI" id="CHEBI:59789"/>
        <dbReference type="ChEBI" id="CHEBI:90615"/>
        <dbReference type="ChEBI" id="CHEBI:90616"/>
        <dbReference type="EC" id="2.1.1.72"/>
    </reaction>
</comment>
<dbReference type="PRINTS" id="PR00507">
    <property type="entry name" value="N12N6MTFRASE"/>
</dbReference>
<dbReference type="PANTHER" id="PTHR33841">
    <property type="entry name" value="DNA METHYLTRANSFERASE YEEA-RELATED"/>
    <property type="match status" value="1"/>
</dbReference>
<evidence type="ECO:0000256" key="5">
    <source>
        <dbReference type="ARBA" id="ARBA00022747"/>
    </source>
</evidence>
<dbReference type="SUPFAM" id="SSF53335">
    <property type="entry name" value="S-adenosyl-L-methionine-dependent methyltransferases"/>
    <property type="match status" value="1"/>
</dbReference>
<comment type="caution">
    <text evidence="9">The sequence shown here is derived from an EMBL/GenBank/DDBJ whole genome shotgun (WGS) entry which is preliminary data.</text>
</comment>
<dbReference type="InterPro" id="IPR002052">
    <property type="entry name" value="DNA_methylase_N6_adenine_CS"/>
</dbReference>
<dbReference type="InterPro" id="IPR050953">
    <property type="entry name" value="N4_N6_ade-DNA_methylase"/>
</dbReference>
<proteinExistence type="inferred from homology"/>
<evidence type="ECO:0000313" key="10">
    <source>
        <dbReference type="Proteomes" id="UP000194798"/>
    </source>
</evidence>
<dbReference type="PROSITE" id="PS00092">
    <property type="entry name" value="N6_MTASE"/>
    <property type="match status" value="1"/>
</dbReference>
<dbReference type="GO" id="GO:0003677">
    <property type="term" value="F:DNA binding"/>
    <property type="evidence" value="ECO:0007669"/>
    <property type="project" value="InterPro"/>
</dbReference>
<feature type="domain" description="DNA methylase adenine-specific" evidence="7">
    <location>
        <begin position="292"/>
        <end position="473"/>
    </location>
</feature>
<keyword evidence="4" id="KW-0808">Transferase</keyword>
<feature type="domain" description="Type ISP restriction-modification enzyme coupler" evidence="8">
    <location>
        <begin position="164"/>
        <end position="284"/>
    </location>
</feature>
<dbReference type="Pfam" id="PF02384">
    <property type="entry name" value="N6_Mtase"/>
    <property type="match status" value="1"/>
</dbReference>
<dbReference type="AlphaFoldDB" id="A0A251X7L0"/>
<dbReference type="GO" id="GO:0032259">
    <property type="term" value="P:methylation"/>
    <property type="evidence" value="ECO:0007669"/>
    <property type="project" value="UniProtKB-KW"/>
</dbReference>
<gene>
    <name evidence="9" type="ORF">TPSD3_05375</name>
</gene>
<evidence type="ECO:0000256" key="4">
    <source>
        <dbReference type="ARBA" id="ARBA00022679"/>
    </source>
</evidence>
<keyword evidence="10" id="KW-1185">Reference proteome</keyword>
<evidence type="ECO:0000256" key="1">
    <source>
        <dbReference type="ARBA" id="ARBA00006594"/>
    </source>
</evidence>
<dbReference type="GO" id="GO:0009007">
    <property type="term" value="F:site-specific DNA-methyltransferase (adenine-specific) activity"/>
    <property type="evidence" value="ECO:0007669"/>
    <property type="project" value="UniProtKB-EC"/>
</dbReference>
<organism evidence="9 10">
    <name type="scientific">Thioflexithrix psekupsensis</name>
    <dbReference type="NCBI Taxonomy" id="1570016"/>
    <lineage>
        <taxon>Bacteria</taxon>
        <taxon>Pseudomonadati</taxon>
        <taxon>Pseudomonadota</taxon>
        <taxon>Gammaproteobacteria</taxon>
        <taxon>Thiotrichales</taxon>
        <taxon>Thioflexithrix</taxon>
    </lineage>
</organism>
<dbReference type="InterPro" id="IPR029063">
    <property type="entry name" value="SAM-dependent_MTases_sf"/>
</dbReference>
<dbReference type="Gene3D" id="3.40.50.150">
    <property type="entry name" value="Vaccinia Virus protein VP39"/>
    <property type="match status" value="1"/>
</dbReference>
<dbReference type="GO" id="GO:0009307">
    <property type="term" value="P:DNA restriction-modification system"/>
    <property type="evidence" value="ECO:0007669"/>
    <property type="project" value="UniProtKB-KW"/>
</dbReference>
<sequence length="593" mass="68651">MLDLKPTHKVIKDYYAAIQELRDAGYTKEGSVAPYFANVLRHCAGLNQELDVVEQYTFKRDKRSSARLDGALVDREMKVLIYGVWEAKDEGDVLDREIKKKFQDDDYPSDNILFQSPARIVLFQQNKRVFDKEIKNDPKALIEALDLFFSYQKPLYKEWAEAVEDFKDKVGHLGTELVGIIEKELIESKTFKDEFNHFWELCQETINPNISRAAIIEMLVQHLLTERLFRTIFNNPDFVRKNVIAKKLEEVIAALTTRSFSRDQFLTRVERFYKVIEKNAATIVDYQRKQTFLNTLYEKFFQGFAVKVADTHGIVYTPQEIVSFMVESVDDFLKTEFNKSLSSKGVHILDPFVGTGNFIMRIMEQISPLKLEYKYLHELHCNEVLLLPYYIASMNIEHAFFEKTGNYKSFEGICLVDTFEIIEAKQQALNMFAPENAERVKKQQETPIFVIIGNPPYNVGQVNENDNNKNRKYPVLDSLISQTYAKDSKATNKNALSDVYVKAFAWATERLKNQADEIVAFVTNNSFLNNLAFDGMRDYLATVFDQIYILDLGGNVRKNPKLSGTKHNMFGIQVGVSVVFLIKNHQYRYENLS</sequence>
<dbReference type="EMBL" id="MSLT01000012">
    <property type="protein sequence ID" value="OUD13784.1"/>
    <property type="molecule type" value="Genomic_DNA"/>
</dbReference>
<dbReference type="InterPro" id="IPR053980">
    <property type="entry name" value="ISP_coupler"/>
</dbReference>
<keyword evidence="5" id="KW-0680">Restriction system</keyword>
<evidence type="ECO:0000313" key="9">
    <source>
        <dbReference type="EMBL" id="OUD13784.1"/>
    </source>
</evidence>
<dbReference type="RefSeq" id="WP_245391530.1">
    <property type="nucleotide sequence ID" value="NZ_MSLT01000012.1"/>
</dbReference>
<evidence type="ECO:0000256" key="2">
    <source>
        <dbReference type="ARBA" id="ARBA00011900"/>
    </source>
</evidence>
<keyword evidence="3" id="KW-0489">Methyltransferase</keyword>
<dbReference type="InterPro" id="IPR003356">
    <property type="entry name" value="DNA_methylase_A-5"/>
</dbReference>
<evidence type="ECO:0000256" key="6">
    <source>
        <dbReference type="ARBA" id="ARBA00047942"/>
    </source>
</evidence>
<dbReference type="Pfam" id="PF22240">
    <property type="entry name" value="ISP_coupler"/>
    <property type="match status" value="1"/>
</dbReference>
<name>A0A251X7L0_9GAMM</name>
<dbReference type="Proteomes" id="UP000194798">
    <property type="component" value="Unassembled WGS sequence"/>
</dbReference>
<evidence type="ECO:0000259" key="7">
    <source>
        <dbReference type="Pfam" id="PF02384"/>
    </source>
</evidence>
<accession>A0A251X7L0</accession>
<protein>
    <recommendedName>
        <fullName evidence="2">site-specific DNA-methyltransferase (adenine-specific)</fullName>
        <ecNumber evidence="2">2.1.1.72</ecNumber>
    </recommendedName>
</protein>